<comment type="caution">
    <text evidence="1">The sequence shown here is derived from an EMBL/GenBank/DDBJ whole genome shotgun (WGS) entry which is preliminary data.</text>
</comment>
<name>A0A7J8KBD1_ROUAE</name>
<gene>
    <name evidence="1" type="ORF">HJG63_007966</name>
</gene>
<keyword evidence="2" id="KW-1185">Reference proteome</keyword>
<dbReference type="EMBL" id="JACASE010000001">
    <property type="protein sequence ID" value="KAF6506148.1"/>
    <property type="molecule type" value="Genomic_DNA"/>
</dbReference>
<dbReference type="Proteomes" id="UP000593571">
    <property type="component" value="Unassembled WGS sequence"/>
</dbReference>
<evidence type="ECO:0000313" key="2">
    <source>
        <dbReference type="Proteomes" id="UP000593571"/>
    </source>
</evidence>
<reference evidence="1 2" key="1">
    <citation type="journal article" date="2020" name="Nature">
        <title>Six reference-quality genomes reveal evolution of bat adaptations.</title>
        <authorList>
            <person name="Jebb D."/>
            <person name="Huang Z."/>
            <person name="Pippel M."/>
            <person name="Hughes G.M."/>
            <person name="Lavrichenko K."/>
            <person name="Devanna P."/>
            <person name="Winkler S."/>
            <person name="Jermiin L.S."/>
            <person name="Skirmuntt E.C."/>
            <person name="Katzourakis A."/>
            <person name="Burkitt-Gray L."/>
            <person name="Ray D.A."/>
            <person name="Sullivan K.A.M."/>
            <person name="Roscito J.G."/>
            <person name="Kirilenko B.M."/>
            <person name="Davalos L.M."/>
            <person name="Corthals A.P."/>
            <person name="Power M.L."/>
            <person name="Jones G."/>
            <person name="Ransome R.D."/>
            <person name="Dechmann D.K.N."/>
            <person name="Locatelli A.G."/>
            <person name="Puechmaille S.J."/>
            <person name="Fedrigo O."/>
            <person name="Jarvis E.D."/>
            <person name="Hiller M."/>
            <person name="Vernes S.C."/>
            <person name="Myers E.W."/>
            <person name="Teeling E.C."/>
        </authorList>
    </citation>
    <scope>NUCLEOTIDE SEQUENCE [LARGE SCALE GENOMIC DNA]</scope>
    <source>
        <strain evidence="1">MRouAeg1</strain>
        <tissue evidence="1">Muscle</tissue>
    </source>
</reference>
<accession>A0A7J8KBD1</accession>
<sequence length="132" mass="15152">MAARHLLSSLPCVLSFWNPGCRNSHYLVQSDGGVERLQELEENDKSLKSSRCGLYHHICSHSIGKSMSCGPASFQQAKNVYFSNRRHCKPHGRGRELKFFSQGRSWYKYMRKRLQSIIDCHYVVTSTIGIQT</sequence>
<protein>
    <submittedName>
        <fullName evidence="1">Uncharacterized protein</fullName>
    </submittedName>
</protein>
<proteinExistence type="predicted"/>
<evidence type="ECO:0000313" key="1">
    <source>
        <dbReference type="EMBL" id="KAF6506148.1"/>
    </source>
</evidence>
<dbReference type="AlphaFoldDB" id="A0A7J8KBD1"/>
<organism evidence="1 2">
    <name type="scientific">Rousettus aegyptiacus</name>
    <name type="common">Egyptian fruit bat</name>
    <name type="synonym">Pteropus aegyptiacus</name>
    <dbReference type="NCBI Taxonomy" id="9407"/>
    <lineage>
        <taxon>Eukaryota</taxon>
        <taxon>Metazoa</taxon>
        <taxon>Chordata</taxon>
        <taxon>Craniata</taxon>
        <taxon>Vertebrata</taxon>
        <taxon>Euteleostomi</taxon>
        <taxon>Mammalia</taxon>
        <taxon>Eutheria</taxon>
        <taxon>Laurasiatheria</taxon>
        <taxon>Chiroptera</taxon>
        <taxon>Yinpterochiroptera</taxon>
        <taxon>Pteropodoidea</taxon>
        <taxon>Pteropodidae</taxon>
        <taxon>Rousettinae</taxon>
        <taxon>Rousettus</taxon>
    </lineage>
</organism>